<keyword evidence="1" id="KW-0812">Transmembrane</keyword>
<protein>
    <submittedName>
        <fullName evidence="2">Uncharacterized protein</fullName>
    </submittedName>
</protein>
<keyword evidence="1" id="KW-1133">Transmembrane helix</keyword>
<reference evidence="2 3" key="1">
    <citation type="submission" date="2024-01" db="EMBL/GenBank/DDBJ databases">
        <title>The genomes of 5 underutilized Papilionoideae crops provide insights into root nodulation and disease resistanc.</title>
        <authorList>
            <person name="Jiang F."/>
        </authorList>
    </citation>
    <scope>NUCLEOTIDE SEQUENCE [LARGE SCALE GENOMIC DNA]</scope>
    <source>
        <strain evidence="2">LVBAO_FW01</strain>
        <tissue evidence="2">Leaves</tissue>
    </source>
</reference>
<dbReference type="EMBL" id="JAYMYQ010000005">
    <property type="protein sequence ID" value="KAK7328762.1"/>
    <property type="molecule type" value="Genomic_DNA"/>
</dbReference>
<evidence type="ECO:0000256" key="1">
    <source>
        <dbReference type="SAM" id="Phobius"/>
    </source>
</evidence>
<comment type="caution">
    <text evidence="2">The sequence shown here is derived from an EMBL/GenBank/DDBJ whole genome shotgun (WGS) entry which is preliminary data.</text>
</comment>
<dbReference type="Proteomes" id="UP001367508">
    <property type="component" value="Unassembled WGS sequence"/>
</dbReference>
<feature type="transmembrane region" description="Helical" evidence="1">
    <location>
        <begin position="50"/>
        <end position="70"/>
    </location>
</feature>
<proteinExistence type="predicted"/>
<organism evidence="2 3">
    <name type="scientific">Canavalia gladiata</name>
    <name type="common">Sword bean</name>
    <name type="synonym">Dolichos gladiatus</name>
    <dbReference type="NCBI Taxonomy" id="3824"/>
    <lineage>
        <taxon>Eukaryota</taxon>
        <taxon>Viridiplantae</taxon>
        <taxon>Streptophyta</taxon>
        <taxon>Embryophyta</taxon>
        <taxon>Tracheophyta</taxon>
        <taxon>Spermatophyta</taxon>
        <taxon>Magnoliopsida</taxon>
        <taxon>eudicotyledons</taxon>
        <taxon>Gunneridae</taxon>
        <taxon>Pentapetalae</taxon>
        <taxon>rosids</taxon>
        <taxon>fabids</taxon>
        <taxon>Fabales</taxon>
        <taxon>Fabaceae</taxon>
        <taxon>Papilionoideae</taxon>
        <taxon>50 kb inversion clade</taxon>
        <taxon>NPAAA clade</taxon>
        <taxon>indigoferoid/millettioid clade</taxon>
        <taxon>Phaseoleae</taxon>
        <taxon>Canavalia</taxon>
    </lineage>
</organism>
<gene>
    <name evidence="2" type="ORF">VNO77_22881</name>
</gene>
<dbReference type="AlphaFoldDB" id="A0AAN9L602"/>
<keyword evidence="3" id="KW-1185">Reference proteome</keyword>
<evidence type="ECO:0000313" key="3">
    <source>
        <dbReference type="Proteomes" id="UP001367508"/>
    </source>
</evidence>
<evidence type="ECO:0000313" key="2">
    <source>
        <dbReference type="EMBL" id="KAK7328762.1"/>
    </source>
</evidence>
<sequence>MIAYGCAYDRIRKEAKDNSNILAMHDILYRWLNLDNCDHLEFPRVVLHTFIYALFVSIIVDPFMLIASLLHCPKFYALPNSAAQLCTTTIIQAAAKGCASTRCLVQYTVLHYRSLQLMFETNICKIGPESTMLSSFQFDGGQANMQEARDLSMPLGSMHFGKNESTRSMDTKTRWKPSLVVRLLHTTARLQIQMRLTTV</sequence>
<accession>A0AAN9L602</accession>
<keyword evidence="1" id="KW-0472">Membrane</keyword>
<name>A0AAN9L602_CANGL</name>